<dbReference type="InterPro" id="IPR028221">
    <property type="entry name" value="JCAD"/>
</dbReference>
<feature type="compositionally biased region" description="Polar residues" evidence="1">
    <location>
        <begin position="1029"/>
        <end position="1044"/>
    </location>
</feature>
<accession>A0A8C9RCX9</accession>
<protein>
    <recommendedName>
        <fullName evidence="4">Junctional protein associated with coronary artery disease-like</fullName>
    </recommendedName>
</protein>
<sequence>MYSVEDLLISHGYKPARSSRREAAAEARPGRGGASGRAEPADTGASLGSRQAHSCPGDGEHGERSRRREEAAGSSNPGDVRTQGAFLTAGGGFCDGPCGLYCHPRSDRDVSYWRRRGQDFSVPLGYADSQPKTEAPGKVERRSEWQAWEETMWLRGRAAGSREPWMAAGDRKCQSLGTEEWRSAIGLGRQLSDNESQVWAHEQLHQRPAEGAIHPKTKGKSLSLPRGLPTESLTVYGSQRADGSGSLGSYQKHPESAVSHELWTENGRSLGHTSLLPKPMFSRPVKPPSYEAHQQTRGSWEMLAGDLGPRPRDRVIRLSKSGEFSQEYFAHPPAESGSGPPGYIPPPSYTRPQLQNGAQKSHSQVCGFLLKGEAEPGVWEVGKWPCRSVRGSWMEYQEERGVACGRQAYPGYVDQRLGCVQYLPFHDPRVRHISGGQWGNSLTDSDKIRNIHREVPSAKVLGQSTRDSAFLPPEGLTPSTDLSKASPNDNDVGNRWNSCVHKGSNNSVAVDQNSSENHKAFPSTSSRENGNVEQSFPEAIAQVKKIEPAVEAEKPKQVKRKLNETIFCLVSIPVHLQPDRKCSDVNNNETPNTTESSNPIKNDTSHLQNQSLPSTSSTSLELQQPLGSITDEKPLRKVCLKKEVFDSRSIKLSKHIELRYSGSWPGDQYRDQETQTSFCEAPESSLQGPPSLQAQDQGQSTSRAAVETSLGTDGSSTLTFHTMKGQKSLNPSSNSAFSRTSTYSNRFTKSTALPGLVSGNSEGKDTGPEAFGQFLLKPVSRRPWDAIEELESFNKELQDPLSKSTSVDKCIEDLNEAYKDILELSNTSNNFENIKVQDLELTQDKENMQGESHCKSKKIRPTIKSWTASTDLVYRGVKSAFSRSTGKAMSFSNQQQLEEVSGLSESGFLNYSLPSQIPKKVDILVQREPQRRDVGVTVHPSVEPVWAAGKLMQDASTLTSPPDYEDICHALQLTRDVGGWNRTAPIKPTAGNPDRGSPQNSCNSAGLSSAFEQGDFCRKTEAKAEGKQESSAPQFATAKSSNILSVRGHRPQNPDGPRCIARNKVPDAEDPPGVNSGNNSDRFYWRRQLSLAERHLETLLINETSSDAPLEDLSTLYQVKCAQGIPENESLEERAARILGINVPAESLGVVNPSRCGEEAKEAGEVESKALPCRESSEPNAGGSLSNLSVQSEKTSDAQELDVKVQEMEKVEASGDGPIDSTFVENTPGLDESPENEIQLSADIGRNDKLSLSDDNGNDHRDPKGAAWIVKNPGQEHVASASTNETGRPEVDLESQPKHLSPSTSDFGDGVETWSHPEPELDDHLQVPHQPRTVAKREITLPPGPCSTSSEEGIKDVETQSLSDHTDSYDPSHVERV</sequence>
<feature type="region of interest" description="Disordered" evidence="1">
    <location>
        <begin position="455"/>
        <end position="532"/>
    </location>
</feature>
<reference evidence="2" key="3">
    <citation type="submission" date="2025-09" db="UniProtKB">
        <authorList>
            <consortium name="Ensembl"/>
        </authorList>
    </citation>
    <scope>IDENTIFICATION</scope>
</reference>
<dbReference type="Ensembl" id="ENSSFOT00015009693.2">
    <property type="protein sequence ID" value="ENSSFOP00015009563.2"/>
    <property type="gene ID" value="ENSSFOG00015006218.2"/>
</dbReference>
<feature type="region of interest" description="Disordered" evidence="1">
    <location>
        <begin position="329"/>
        <end position="357"/>
    </location>
</feature>
<feature type="compositionally biased region" description="Basic and acidic residues" evidence="1">
    <location>
        <begin position="1159"/>
        <end position="1168"/>
    </location>
</feature>
<evidence type="ECO:0000313" key="3">
    <source>
        <dbReference type="Proteomes" id="UP000694397"/>
    </source>
</evidence>
<feature type="compositionally biased region" description="Low complexity" evidence="1">
    <location>
        <begin position="607"/>
        <end position="626"/>
    </location>
</feature>
<keyword evidence="3" id="KW-1185">Reference proteome</keyword>
<feature type="region of interest" description="Disordered" evidence="1">
    <location>
        <begin position="1159"/>
        <end position="1377"/>
    </location>
</feature>
<proteinExistence type="predicted"/>
<feature type="region of interest" description="Disordered" evidence="1">
    <location>
        <begin position="269"/>
        <end position="308"/>
    </location>
</feature>
<feature type="compositionally biased region" description="Polar residues" evidence="1">
    <location>
        <begin position="522"/>
        <end position="532"/>
    </location>
</feature>
<feature type="compositionally biased region" description="Basic and acidic residues" evidence="1">
    <location>
        <begin position="1315"/>
        <end position="1326"/>
    </location>
</feature>
<dbReference type="KEGG" id="sfm:108937605"/>
<dbReference type="RefSeq" id="XP_018613139.2">
    <property type="nucleotide sequence ID" value="XM_018757623.2"/>
</dbReference>
<feature type="compositionally biased region" description="Basic and acidic residues" evidence="1">
    <location>
        <begin position="1352"/>
        <end position="1377"/>
    </location>
</feature>
<organism evidence="2 3">
    <name type="scientific">Scleropages formosus</name>
    <name type="common">Asian bonytongue</name>
    <name type="synonym">Osteoglossum formosum</name>
    <dbReference type="NCBI Taxonomy" id="113540"/>
    <lineage>
        <taxon>Eukaryota</taxon>
        <taxon>Metazoa</taxon>
        <taxon>Chordata</taxon>
        <taxon>Craniata</taxon>
        <taxon>Vertebrata</taxon>
        <taxon>Euteleostomi</taxon>
        <taxon>Actinopterygii</taxon>
        <taxon>Neopterygii</taxon>
        <taxon>Teleostei</taxon>
        <taxon>Osteoglossocephala</taxon>
        <taxon>Osteoglossomorpha</taxon>
        <taxon>Osteoglossiformes</taxon>
        <taxon>Osteoglossidae</taxon>
        <taxon>Scleropages</taxon>
    </lineage>
</organism>
<feature type="compositionally biased region" description="Basic and acidic residues" evidence="1">
    <location>
        <begin position="1287"/>
        <end position="1297"/>
    </location>
</feature>
<reference evidence="2 3" key="1">
    <citation type="submission" date="2019-04" db="EMBL/GenBank/DDBJ databases">
        <authorList>
            <consortium name="Wellcome Sanger Institute Data Sharing"/>
        </authorList>
    </citation>
    <scope>NUCLEOTIDE SEQUENCE [LARGE SCALE GENOMIC DNA]</scope>
</reference>
<reference evidence="2" key="2">
    <citation type="submission" date="2025-08" db="UniProtKB">
        <authorList>
            <consortium name="Ensembl"/>
        </authorList>
    </citation>
    <scope>IDENTIFICATION</scope>
</reference>
<feature type="compositionally biased region" description="Basic and acidic residues" evidence="1">
    <location>
        <begin position="1194"/>
        <end position="1213"/>
    </location>
</feature>
<feature type="compositionally biased region" description="Basic and acidic residues" evidence="1">
    <location>
        <begin position="19"/>
        <end position="29"/>
    </location>
</feature>
<gene>
    <name evidence="2" type="primary">LOC108937605</name>
</gene>
<feature type="compositionally biased region" description="Polar residues" evidence="1">
    <location>
        <begin position="674"/>
        <end position="703"/>
    </location>
</feature>
<feature type="region of interest" description="Disordered" evidence="1">
    <location>
        <begin position="579"/>
        <end position="627"/>
    </location>
</feature>
<dbReference type="Pfam" id="PF15351">
    <property type="entry name" value="JCAD"/>
    <property type="match status" value="2"/>
</dbReference>
<evidence type="ECO:0000313" key="2">
    <source>
        <dbReference type="Ensembl" id="ENSSFOP00015009563.2"/>
    </source>
</evidence>
<evidence type="ECO:0008006" key="4">
    <source>
        <dbReference type="Google" id="ProtNLM"/>
    </source>
</evidence>
<feature type="compositionally biased region" description="Basic and acidic residues" evidence="1">
    <location>
        <begin position="1245"/>
        <end position="1264"/>
    </location>
</feature>
<dbReference type="GO" id="GO:0005912">
    <property type="term" value="C:adherens junction"/>
    <property type="evidence" value="ECO:0007669"/>
    <property type="project" value="TreeGrafter"/>
</dbReference>
<dbReference type="Proteomes" id="UP000694397">
    <property type="component" value="Chromosome 7"/>
</dbReference>
<feature type="region of interest" description="Disordered" evidence="1">
    <location>
        <begin position="1"/>
        <end position="84"/>
    </location>
</feature>
<feature type="compositionally biased region" description="Polar residues" evidence="1">
    <location>
        <begin position="1183"/>
        <end position="1193"/>
    </location>
</feature>
<feature type="compositionally biased region" description="Basic and acidic residues" evidence="1">
    <location>
        <begin position="58"/>
        <end position="71"/>
    </location>
</feature>
<feature type="compositionally biased region" description="Low complexity" evidence="1">
    <location>
        <begin position="586"/>
        <end position="599"/>
    </location>
</feature>
<feature type="region of interest" description="Disordered" evidence="1">
    <location>
        <begin position="661"/>
        <end position="715"/>
    </location>
</feature>
<feature type="region of interest" description="Disordered" evidence="1">
    <location>
        <begin position="1019"/>
        <end position="1079"/>
    </location>
</feature>
<dbReference type="PANTHER" id="PTHR34757:SF1">
    <property type="entry name" value="JUNCTIONAL CADHERIN 5-ASSOCIATED PROTEIN"/>
    <property type="match status" value="1"/>
</dbReference>
<dbReference type="GO" id="GO:1903589">
    <property type="term" value="P:positive regulation of blood vessel endothelial cell proliferation involved in sprouting angiogenesis"/>
    <property type="evidence" value="ECO:0007669"/>
    <property type="project" value="TreeGrafter"/>
</dbReference>
<dbReference type="GeneID" id="108937605"/>
<evidence type="ECO:0000256" key="1">
    <source>
        <dbReference type="SAM" id="MobiDB-lite"/>
    </source>
</evidence>
<dbReference type="GeneTree" id="ENSGT00940000166891"/>
<dbReference type="PANTHER" id="PTHR34757">
    <property type="entry name" value="JUNCTIONAL PROTEIN ASSOCIATED WITH CORONARY ARTERY DISEASE"/>
    <property type="match status" value="1"/>
</dbReference>
<feature type="compositionally biased region" description="Polar residues" evidence="1">
    <location>
        <begin position="477"/>
        <end position="515"/>
    </location>
</feature>
<name>A0A8C9RCX9_SCLFO</name>
<feature type="region of interest" description="Disordered" evidence="1">
    <location>
        <begin position="982"/>
        <end position="1005"/>
    </location>
</feature>
<dbReference type="OrthoDB" id="8669630at2759"/>
<dbReference type="GO" id="GO:0032587">
    <property type="term" value="C:ruffle membrane"/>
    <property type="evidence" value="ECO:0007669"/>
    <property type="project" value="TreeGrafter"/>
</dbReference>
<feature type="compositionally biased region" description="Basic and acidic residues" evidence="1">
    <location>
        <begin position="1019"/>
        <end position="1028"/>
    </location>
</feature>